<feature type="compositionally biased region" description="Polar residues" evidence="1">
    <location>
        <begin position="76"/>
        <end position="91"/>
    </location>
</feature>
<evidence type="ECO:0000256" key="1">
    <source>
        <dbReference type="SAM" id="MobiDB-lite"/>
    </source>
</evidence>
<feature type="compositionally biased region" description="Basic and acidic residues" evidence="1">
    <location>
        <begin position="30"/>
        <end position="40"/>
    </location>
</feature>
<proteinExistence type="predicted"/>
<evidence type="ECO:0000313" key="3">
    <source>
        <dbReference type="Proteomes" id="UP000193240"/>
    </source>
</evidence>
<reference evidence="2 3" key="1">
    <citation type="journal article" date="2017" name="Genome Announc.">
        <title>Genome sequence of the saprophytic ascomycete Epicoccum nigrum ICMP 19927 strain isolated from New Zealand.</title>
        <authorList>
            <person name="Fokin M."/>
            <person name="Fleetwood D."/>
            <person name="Weir B.S."/>
            <person name="Villas-Boas S.G."/>
        </authorList>
    </citation>
    <scope>NUCLEOTIDE SEQUENCE [LARGE SCALE GENOMIC DNA]</scope>
    <source>
        <strain evidence="2 3">ICMP 19927</strain>
    </source>
</reference>
<organism evidence="2 3">
    <name type="scientific">Epicoccum nigrum</name>
    <name type="common">Soil fungus</name>
    <name type="synonym">Epicoccum purpurascens</name>
    <dbReference type="NCBI Taxonomy" id="105696"/>
    <lineage>
        <taxon>Eukaryota</taxon>
        <taxon>Fungi</taxon>
        <taxon>Dikarya</taxon>
        <taxon>Ascomycota</taxon>
        <taxon>Pezizomycotina</taxon>
        <taxon>Dothideomycetes</taxon>
        <taxon>Pleosporomycetidae</taxon>
        <taxon>Pleosporales</taxon>
        <taxon>Pleosporineae</taxon>
        <taxon>Didymellaceae</taxon>
        <taxon>Epicoccum</taxon>
    </lineage>
</organism>
<accession>A0A1Y2MD86</accession>
<feature type="region of interest" description="Disordered" evidence="1">
    <location>
        <begin position="234"/>
        <end position="264"/>
    </location>
</feature>
<feature type="region of interest" description="Disordered" evidence="1">
    <location>
        <begin position="110"/>
        <end position="132"/>
    </location>
</feature>
<dbReference type="EMBL" id="KZ107838">
    <property type="protein sequence ID" value="OSS53931.1"/>
    <property type="molecule type" value="Genomic_DNA"/>
</dbReference>
<dbReference type="Proteomes" id="UP000193240">
    <property type="component" value="Unassembled WGS sequence"/>
</dbReference>
<feature type="compositionally biased region" description="Low complexity" evidence="1">
    <location>
        <begin position="110"/>
        <end position="129"/>
    </location>
</feature>
<sequence>MSRTRRSVAKRPVTTRSGLNYVMHSMPKTGWKEPRLDSDHLLNLPRRRRLTPTKELRESVPADAAPVSRSGETAAAHSQTTSVSTDTAPSSQDDETAATHSDEMAAMYSDDTTATHSSATSVSTHTAPSLQSDETALTYSDEAVATHSQATSVVSVVETAFIKEDDTKDNDSVFSLSDMSDTEIEKLNVVVEHPEKHHSDAKADPGAVMRTTTTLKRLHWGSPRKVTADGVVYVPDSEEESDAEDLLVSEERDETAGGKPSLYL</sequence>
<name>A0A1Y2MD86_EPING</name>
<keyword evidence="3" id="KW-1185">Reference proteome</keyword>
<protein>
    <submittedName>
        <fullName evidence="2">Uncharacterized protein</fullName>
    </submittedName>
</protein>
<gene>
    <name evidence="2" type="ORF">B5807_01310</name>
</gene>
<evidence type="ECO:0000313" key="2">
    <source>
        <dbReference type="EMBL" id="OSS53931.1"/>
    </source>
</evidence>
<feature type="compositionally biased region" description="Acidic residues" evidence="1">
    <location>
        <begin position="236"/>
        <end position="253"/>
    </location>
</feature>
<dbReference type="AlphaFoldDB" id="A0A1Y2MD86"/>
<dbReference type="InParanoid" id="A0A1Y2MD86"/>
<feature type="region of interest" description="Disordered" evidence="1">
    <location>
        <begin position="1"/>
        <end position="98"/>
    </location>
</feature>